<dbReference type="RefSeq" id="WP_353863640.1">
    <property type="nucleotide sequence ID" value="NZ_CP088295.1"/>
</dbReference>
<feature type="transmembrane region" description="Helical" evidence="1">
    <location>
        <begin position="40"/>
        <end position="60"/>
    </location>
</feature>
<sequence>MSAEESNVPPAGEDIHLPGGSIQPLLLTLGITLALIGVTWQWWALVGGCVLTVGVLIWWIRDAVVEYRHLPLEHGDGH</sequence>
<keyword evidence="1" id="KW-0812">Transmembrane</keyword>
<proteinExistence type="predicted"/>
<evidence type="ECO:0000313" key="2">
    <source>
        <dbReference type="EMBL" id="UUY03129.1"/>
    </source>
</evidence>
<reference evidence="3" key="1">
    <citation type="submission" date="2021-11" db="EMBL/GenBank/DDBJ databases">
        <title>Cultivation dependent microbiological survey of springs from the worlds oldest radium mine currently devoted to the extraction of radon-saturated water.</title>
        <authorList>
            <person name="Kapinusova G."/>
            <person name="Smrhova T."/>
            <person name="Strejcek M."/>
            <person name="Suman J."/>
            <person name="Jani K."/>
            <person name="Pajer P."/>
            <person name="Uhlik O."/>
        </authorList>
    </citation>
    <scope>NUCLEOTIDE SEQUENCE [LARGE SCALE GENOMIC DNA]</scope>
    <source>
        <strain evidence="3">J379</strain>
    </source>
</reference>
<accession>A0ABY5PEN2</accession>
<keyword evidence="3" id="KW-1185">Reference proteome</keyword>
<evidence type="ECO:0000256" key="1">
    <source>
        <dbReference type="SAM" id="Phobius"/>
    </source>
</evidence>
<gene>
    <name evidence="2" type="ORF">LRS13_21010</name>
</gene>
<dbReference type="Gene3D" id="1.10.287.70">
    <property type="match status" value="1"/>
</dbReference>
<name>A0ABY5PEN2_9ACTN</name>
<evidence type="ECO:0000313" key="3">
    <source>
        <dbReference type="Proteomes" id="UP001058860"/>
    </source>
</evidence>
<dbReference type="Proteomes" id="UP001058860">
    <property type="component" value="Chromosome"/>
</dbReference>
<organism evidence="2 3">
    <name type="scientific">Svornostia abyssi</name>
    <dbReference type="NCBI Taxonomy" id="2898438"/>
    <lineage>
        <taxon>Bacteria</taxon>
        <taxon>Bacillati</taxon>
        <taxon>Actinomycetota</taxon>
        <taxon>Thermoleophilia</taxon>
        <taxon>Solirubrobacterales</taxon>
        <taxon>Baekduiaceae</taxon>
        <taxon>Svornostia</taxon>
    </lineage>
</organism>
<protein>
    <recommendedName>
        <fullName evidence="4">Cytochrome c oxidase polypeptide IV</fullName>
    </recommendedName>
</protein>
<dbReference type="EMBL" id="CP088295">
    <property type="protein sequence ID" value="UUY03129.1"/>
    <property type="molecule type" value="Genomic_DNA"/>
</dbReference>
<keyword evidence="1" id="KW-1133">Transmembrane helix</keyword>
<keyword evidence="1" id="KW-0472">Membrane</keyword>
<evidence type="ECO:0008006" key="4">
    <source>
        <dbReference type="Google" id="ProtNLM"/>
    </source>
</evidence>